<dbReference type="AlphaFoldDB" id="A0AAD6TT87"/>
<dbReference type="EMBL" id="JARJCN010000093">
    <property type="protein sequence ID" value="KAJ7075540.1"/>
    <property type="molecule type" value="Genomic_DNA"/>
</dbReference>
<comment type="caution">
    <text evidence="1">The sequence shown here is derived from an EMBL/GenBank/DDBJ whole genome shotgun (WGS) entry which is preliminary data.</text>
</comment>
<organism evidence="1 2">
    <name type="scientific">Mycena belliarum</name>
    <dbReference type="NCBI Taxonomy" id="1033014"/>
    <lineage>
        <taxon>Eukaryota</taxon>
        <taxon>Fungi</taxon>
        <taxon>Dikarya</taxon>
        <taxon>Basidiomycota</taxon>
        <taxon>Agaricomycotina</taxon>
        <taxon>Agaricomycetes</taxon>
        <taxon>Agaricomycetidae</taxon>
        <taxon>Agaricales</taxon>
        <taxon>Marasmiineae</taxon>
        <taxon>Mycenaceae</taxon>
        <taxon>Mycena</taxon>
    </lineage>
</organism>
<keyword evidence="2" id="KW-1185">Reference proteome</keyword>
<proteinExistence type="predicted"/>
<evidence type="ECO:0000313" key="2">
    <source>
        <dbReference type="Proteomes" id="UP001222325"/>
    </source>
</evidence>
<gene>
    <name evidence="1" type="ORF">B0H15DRAFT_791708</name>
</gene>
<dbReference type="Proteomes" id="UP001222325">
    <property type="component" value="Unassembled WGS sequence"/>
</dbReference>
<reference evidence="1" key="1">
    <citation type="submission" date="2023-03" db="EMBL/GenBank/DDBJ databases">
        <title>Massive genome expansion in bonnet fungi (Mycena s.s.) driven by repeated elements and novel gene families across ecological guilds.</title>
        <authorList>
            <consortium name="Lawrence Berkeley National Laboratory"/>
            <person name="Harder C.B."/>
            <person name="Miyauchi S."/>
            <person name="Viragh M."/>
            <person name="Kuo A."/>
            <person name="Thoen E."/>
            <person name="Andreopoulos B."/>
            <person name="Lu D."/>
            <person name="Skrede I."/>
            <person name="Drula E."/>
            <person name="Henrissat B."/>
            <person name="Morin E."/>
            <person name="Kohler A."/>
            <person name="Barry K."/>
            <person name="LaButti K."/>
            <person name="Morin E."/>
            <person name="Salamov A."/>
            <person name="Lipzen A."/>
            <person name="Mereny Z."/>
            <person name="Hegedus B."/>
            <person name="Baldrian P."/>
            <person name="Stursova M."/>
            <person name="Weitz H."/>
            <person name="Taylor A."/>
            <person name="Grigoriev I.V."/>
            <person name="Nagy L.G."/>
            <person name="Martin F."/>
            <person name="Kauserud H."/>
        </authorList>
    </citation>
    <scope>NUCLEOTIDE SEQUENCE</scope>
    <source>
        <strain evidence="1">CBHHK173m</strain>
    </source>
</reference>
<name>A0AAD6TT87_9AGAR</name>
<sequence>MAYRALLPTTTSCHHQRVSSPRYPELNSSVGAKWINNLIQNRLGQFNGGHFRLGSILYARKEDKKKYVKLKVRVLYQIRRNRKR</sequence>
<protein>
    <submittedName>
        <fullName evidence="1">Uncharacterized protein</fullName>
    </submittedName>
</protein>
<accession>A0AAD6TT87</accession>
<evidence type="ECO:0000313" key="1">
    <source>
        <dbReference type="EMBL" id="KAJ7075540.1"/>
    </source>
</evidence>